<organism evidence="3 4">
    <name type="scientific">Nocardiopsis exhalans</name>
    <dbReference type="NCBI Taxonomy" id="163604"/>
    <lineage>
        <taxon>Bacteria</taxon>
        <taxon>Bacillati</taxon>
        <taxon>Actinomycetota</taxon>
        <taxon>Actinomycetes</taxon>
        <taxon>Streptosporangiales</taxon>
        <taxon>Nocardiopsidaceae</taxon>
        <taxon>Nocardiopsis</taxon>
    </lineage>
</organism>
<sequence>MGWVTVSDGYTVCLRGEGSQAQLVCRNPKGRELARVPSSLGRDPVVVALRDLRGRLAKHEEDVRAQVRTWVLRSLSIPAALVTAVWSDPVWRQVLAGTVVVPAPDGPSSQEPGLISDTHPEHGVELVALDGTRTWSSAAAFVLPHPVRLGADLASWRALADKHGAADGSPQLDRPVWLRPDDFAPETSSVGLRPSFGYEVGAAFEKQANRLGGRIRDETAHFQVYGADHAAGPIPVAVWLRWQGLESCVAVNDLAWHTPSGPVDDVAWSEGVNILMELYERSPDAKDHLVGTTPKQVPARDYQTGEPAPPKPFPVRGERASLVHADGVALSPARDGEDPLIALGLSHPALDGHVVMLVPDHSVAGRRALWEALGLVHQSETEVGAARHRPPEFLAAVLHRHPAQFEHALALLPVLRAQGEVAMAKPGRARKAFDEAADNLLRTAPELRYLFFDECAQILAGVGNASYATGFHDQARAAELELDHVDEEAVIEAYAHFPAPGSLPHSLKTHARALAARLAPAQAYRRHRELVIAWCEAENRASKDLATGLVTLAQAAGIVPGGEGTDDREADARAVQAMLTNGSLALAPAKAWTAFLPLLRSMVAEDPRLGGLLATQIPAPSGRTAKAKAAAARLWARVLRESGVEEPFGAGSGVSPTAVKHWVDTFLRTYAGMALPAEELREPLRQAGEVLREAGLAADGSPLLSPFNWHDPQPLGTLDLVVSCEMPLDGYRGQDPEGAERFQAINPKSWLIQAPEPHDLTGLAADPLWRGRLRAAVDGYTRFENTSGFGHSTDSPIPEDGDHDARRIREQVAEYTRGLVHTPGFADVVDDILADHHAWISGTVTPGLPVLYAAVRAAERFLWREPTPRVIERVRPILARARVAESLAATLSGGVTDELYFPVLEGLEPNYSYALEECGTDLYLACKAGTFDSSMRQVRPEGLEPVLTTRLGSSVEKRWCSVCLAAQVEGRPLERCTHEDGKGLEETTEEQVRFPGGAEATVRRVSRYRQELVDSEGRILAAHRVGRSGDSRYLAVHDYCHRYAAGTGLVPPPGWWRHMRVRDPEGSALLRTVDTGLAERLIAAVTEDLGQRVVSATDRMPPRGTLPERDECITELTATVRTFLPAITDERLLKGVTALVWTAVECRERVAALQARLETEGALAED</sequence>
<reference evidence="3" key="1">
    <citation type="submission" date="2022-06" db="EMBL/GenBank/DDBJ databases">
        <authorList>
            <person name="Ping M."/>
        </authorList>
    </citation>
    <scope>NUCLEOTIDE SEQUENCE</scope>
    <source>
        <strain evidence="3">JCM11759T</strain>
    </source>
</reference>
<dbReference type="InterPro" id="IPR025406">
    <property type="entry name" value="DUF4132"/>
</dbReference>
<evidence type="ECO:0000259" key="2">
    <source>
        <dbReference type="Pfam" id="PF13569"/>
    </source>
</evidence>
<dbReference type="RefSeq" id="WP_254417305.1">
    <property type="nucleotide sequence ID" value="NZ_BAAAJB010000011.1"/>
</dbReference>
<proteinExistence type="predicted"/>
<dbReference type="Pfam" id="PF13569">
    <property type="entry name" value="DUF4132"/>
    <property type="match status" value="1"/>
</dbReference>
<protein>
    <submittedName>
        <fullName evidence="3">DUF4132 domain-containing protein</fullName>
    </submittedName>
</protein>
<accession>A0ABY5D240</accession>
<gene>
    <name evidence="3" type="ORF">NE857_21065</name>
</gene>
<keyword evidence="4" id="KW-1185">Reference proteome</keyword>
<evidence type="ECO:0000313" key="3">
    <source>
        <dbReference type="EMBL" id="USY17811.1"/>
    </source>
</evidence>
<feature type="region of interest" description="Disordered" evidence="1">
    <location>
        <begin position="286"/>
        <end position="316"/>
    </location>
</feature>
<evidence type="ECO:0000313" key="4">
    <source>
        <dbReference type="Proteomes" id="UP001055940"/>
    </source>
</evidence>
<feature type="domain" description="DUF4132" evidence="2">
    <location>
        <begin position="30"/>
        <end position="184"/>
    </location>
</feature>
<dbReference type="EMBL" id="CP099837">
    <property type="protein sequence ID" value="USY17811.1"/>
    <property type="molecule type" value="Genomic_DNA"/>
</dbReference>
<name>A0ABY5D240_9ACTN</name>
<evidence type="ECO:0000256" key="1">
    <source>
        <dbReference type="SAM" id="MobiDB-lite"/>
    </source>
</evidence>
<dbReference type="Proteomes" id="UP001055940">
    <property type="component" value="Chromosome"/>
</dbReference>